<dbReference type="Pfam" id="PF06200">
    <property type="entry name" value="tify"/>
    <property type="match status" value="1"/>
</dbReference>
<feature type="region of interest" description="Disordered" evidence="3">
    <location>
        <begin position="1"/>
        <end position="26"/>
    </location>
</feature>
<dbReference type="AlphaFoldDB" id="A0A2G5FBC9"/>
<dbReference type="EMBL" id="KZ305018">
    <property type="protein sequence ID" value="PIA65314.1"/>
    <property type="molecule type" value="Genomic_DNA"/>
</dbReference>
<dbReference type="GO" id="GO:0005634">
    <property type="term" value="C:nucleus"/>
    <property type="evidence" value="ECO:0007669"/>
    <property type="project" value="UniProtKB-SubCell"/>
</dbReference>
<dbReference type="Proteomes" id="UP000230069">
    <property type="component" value="Unassembled WGS sequence"/>
</dbReference>
<gene>
    <name evidence="5" type="ORF">AQUCO_00100643v1</name>
</gene>
<comment type="domain">
    <text evidence="2">The jas domain is required for interaction with COI1.</text>
</comment>
<evidence type="ECO:0000256" key="3">
    <source>
        <dbReference type="SAM" id="MobiDB-lite"/>
    </source>
</evidence>
<comment type="similarity">
    <text evidence="1 2">Belongs to the TIFY/JAZ family.</text>
</comment>
<dbReference type="FunCoup" id="A0A2G5FBC9">
    <property type="interactions" value="346"/>
</dbReference>
<keyword evidence="2" id="KW-1184">Jasmonic acid signaling pathway</keyword>
<evidence type="ECO:0000313" key="5">
    <source>
        <dbReference type="EMBL" id="PIA65314.1"/>
    </source>
</evidence>
<dbReference type="PANTHER" id="PTHR33077">
    <property type="entry name" value="PROTEIN TIFY 4A-RELATED-RELATED"/>
    <property type="match status" value="1"/>
</dbReference>
<protein>
    <recommendedName>
        <fullName evidence="2">Protein TIFY</fullName>
    </recommendedName>
    <alternativeName>
        <fullName evidence="2">Jasmonate ZIM domain-containing protein</fullName>
    </alternativeName>
</protein>
<dbReference type="SMART" id="SM00979">
    <property type="entry name" value="TIFY"/>
    <property type="match status" value="1"/>
</dbReference>
<dbReference type="GO" id="GO:2000022">
    <property type="term" value="P:regulation of jasmonic acid mediated signaling pathway"/>
    <property type="evidence" value="ECO:0007669"/>
    <property type="project" value="UniProtKB-UniRule"/>
</dbReference>
<comment type="function">
    <text evidence="2">Repressor of jasmonate responses.</text>
</comment>
<feature type="region of interest" description="Disordered" evidence="3">
    <location>
        <begin position="177"/>
        <end position="303"/>
    </location>
</feature>
<feature type="domain" description="Tify" evidence="4">
    <location>
        <begin position="302"/>
        <end position="337"/>
    </location>
</feature>
<reference evidence="5 6" key="1">
    <citation type="submission" date="2017-09" db="EMBL/GenBank/DDBJ databases">
        <title>WGS assembly of Aquilegia coerulea Goldsmith.</title>
        <authorList>
            <person name="Hodges S."/>
            <person name="Kramer E."/>
            <person name="Nordborg M."/>
            <person name="Tomkins J."/>
            <person name="Borevitz J."/>
            <person name="Derieg N."/>
            <person name="Yan J."/>
            <person name="Mihaltcheva S."/>
            <person name="Hayes R.D."/>
            <person name="Rokhsar D."/>
        </authorList>
    </citation>
    <scope>NUCLEOTIDE SEQUENCE [LARGE SCALE GENOMIC DNA]</scope>
    <source>
        <strain evidence="6">cv. Goldsmith</strain>
    </source>
</reference>
<evidence type="ECO:0000256" key="2">
    <source>
        <dbReference type="RuleBase" id="RU369065"/>
    </source>
</evidence>
<dbReference type="InterPro" id="IPR040390">
    <property type="entry name" value="TIFY/JAZ"/>
</dbReference>
<dbReference type="OrthoDB" id="1908882at2759"/>
<feature type="compositionally biased region" description="Polar residues" evidence="3">
    <location>
        <begin position="221"/>
        <end position="230"/>
    </location>
</feature>
<dbReference type="InParanoid" id="A0A2G5FBC9"/>
<dbReference type="PROSITE" id="PS51320">
    <property type="entry name" value="TIFY"/>
    <property type="match status" value="1"/>
</dbReference>
<keyword evidence="2" id="KW-0539">Nucleus</keyword>
<feature type="compositionally biased region" description="Polar residues" evidence="3">
    <location>
        <begin position="183"/>
        <end position="194"/>
    </location>
</feature>
<dbReference type="GO" id="GO:0009611">
    <property type="term" value="P:response to wounding"/>
    <property type="evidence" value="ECO:0007669"/>
    <property type="project" value="UniProtKB-UniRule"/>
</dbReference>
<comment type="subcellular location">
    <subcellularLocation>
        <location evidence="2">Nucleus</location>
    </subcellularLocation>
</comment>
<dbReference type="InterPro" id="IPR010399">
    <property type="entry name" value="Tify_dom"/>
</dbReference>
<dbReference type="STRING" id="218851.A0A2G5FBC9"/>
<dbReference type="PANTHER" id="PTHR33077:SF8">
    <property type="entry name" value="PROTEIN TIFY 8"/>
    <property type="match status" value="1"/>
</dbReference>
<feature type="compositionally biased region" description="Low complexity" evidence="3">
    <location>
        <begin position="12"/>
        <end position="24"/>
    </location>
</feature>
<proteinExistence type="inferred from homology"/>
<organism evidence="5 6">
    <name type="scientific">Aquilegia coerulea</name>
    <name type="common">Rocky mountain columbine</name>
    <dbReference type="NCBI Taxonomy" id="218851"/>
    <lineage>
        <taxon>Eukaryota</taxon>
        <taxon>Viridiplantae</taxon>
        <taxon>Streptophyta</taxon>
        <taxon>Embryophyta</taxon>
        <taxon>Tracheophyta</taxon>
        <taxon>Spermatophyta</taxon>
        <taxon>Magnoliopsida</taxon>
        <taxon>Ranunculales</taxon>
        <taxon>Ranunculaceae</taxon>
        <taxon>Thalictroideae</taxon>
        <taxon>Aquilegia</taxon>
    </lineage>
</organism>
<sequence length="452" mass="49701">MATLLMAQPPHNNNNNNNNNISNNKDGENPIFHDFFGRSCGSDSSLFVNHPTHKFNLNAEFKFAEVSASASAGASSSGGGHGPVSTTSDLGSVEGLMGGHYQGIPILGQKNDLSVPEPSNRFHGRKRSNSDSVFMGMPTDRLSQIGPDSLESSHLMKMLRDNAGGERLRRYHSDELSIGMQPPKSNLILQPSTANRHESVTSKWERSLMNPGPSIQYPSRLGQSATYTDKVSSRDRNAGPSLISPPAADEGSRTGMKGSGIWNTINATGGVERNAPEMLTSNHRPKTGPPNSDPDSPRQSGLNPASRQMTIFYAGQAHVFDDVHANKADVIMALAGSNGGSWSTTYSPNSTESSSHNELKVLRRESGPGFRNVPHPQEVQGKLFLPEYLCISCCRGSSRQHEVEAYKILQPTSRTKYRRKPRGVMIERLSCFLWFCYYLFVRELQDQFFNWL</sequence>
<name>A0A2G5FBC9_AQUCA</name>
<feature type="compositionally biased region" description="Basic and acidic residues" evidence="3">
    <location>
        <begin position="195"/>
        <end position="206"/>
    </location>
</feature>
<accession>A0A2G5FBC9</accession>
<feature type="compositionally biased region" description="Polar residues" evidence="3">
    <location>
        <begin position="293"/>
        <end position="303"/>
    </location>
</feature>
<keyword evidence="6" id="KW-1185">Reference proteome</keyword>
<dbReference type="GO" id="GO:0031347">
    <property type="term" value="P:regulation of defense response"/>
    <property type="evidence" value="ECO:0007669"/>
    <property type="project" value="UniProtKB-UniRule"/>
</dbReference>
<evidence type="ECO:0000259" key="4">
    <source>
        <dbReference type="PROSITE" id="PS51320"/>
    </source>
</evidence>
<evidence type="ECO:0000256" key="1">
    <source>
        <dbReference type="ARBA" id="ARBA00008614"/>
    </source>
</evidence>
<evidence type="ECO:0000313" key="6">
    <source>
        <dbReference type="Proteomes" id="UP000230069"/>
    </source>
</evidence>